<organism evidence="1 2">
    <name type="scientific">Photorhabdus hindustanensis</name>
    <dbReference type="NCBI Taxonomy" id="2918802"/>
    <lineage>
        <taxon>Bacteria</taxon>
        <taxon>Pseudomonadati</taxon>
        <taxon>Pseudomonadota</taxon>
        <taxon>Gammaproteobacteria</taxon>
        <taxon>Enterobacterales</taxon>
        <taxon>Morganellaceae</taxon>
        <taxon>Photorhabdus</taxon>
    </lineage>
</organism>
<evidence type="ECO:0000313" key="1">
    <source>
        <dbReference type="EMBL" id="PQQ22716.1"/>
    </source>
</evidence>
<evidence type="ECO:0000313" key="2">
    <source>
        <dbReference type="Proteomes" id="UP000239550"/>
    </source>
</evidence>
<protein>
    <submittedName>
        <fullName evidence="1">Uncharacterized protein</fullName>
    </submittedName>
</protein>
<dbReference type="Proteomes" id="UP000239550">
    <property type="component" value="Unassembled WGS sequence"/>
</dbReference>
<dbReference type="EMBL" id="PUWT01000079">
    <property type="protein sequence ID" value="PQQ22716.1"/>
    <property type="molecule type" value="Genomic_DNA"/>
</dbReference>
<keyword evidence="2" id="KW-1185">Reference proteome</keyword>
<dbReference type="AlphaFoldDB" id="A0A2S8PV32"/>
<accession>A0A2S8PV32</accession>
<proteinExistence type="predicted"/>
<reference evidence="1 2" key="1">
    <citation type="submission" date="2018-02" db="EMBL/GenBank/DDBJ databases">
        <title>Five New Genomes of Indian Photorhabdus Isolates TSA.</title>
        <authorList>
            <person name="Dubay B."/>
            <person name="Somvanshi V.S."/>
        </authorList>
    </citation>
    <scope>NUCLEOTIDE SEQUENCE [LARGE SCALE GENOMIC DNA]</scope>
    <source>
        <strain evidence="1 2">H1</strain>
    </source>
</reference>
<name>A0A2S8PV32_9GAMM</name>
<sequence length="76" mass="9021">MGNGNIYEILENSENFDAIFLNYNLPFILESDFFREETDYTFNNPEDITYKCFLKKVSISIDRERGLWGLAVREIK</sequence>
<comment type="caution">
    <text evidence="1">The sequence shown here is derived from an EMBL/GenBank/DDBJ whole genome shotgun (WGS) entry which is preliminary data.</text>
</comment>
<gene>
    <name evidence="1" type="ORF">C6H66_22415</name>
</gene>